<reference evidence="3 4" key="1">
    <citation type="submission" date="2020-01" db="EMBL/GenBank/DDBJ databases">
        <title>Insect and environment-associated Actinomycetes.</title>
        <authorList>
            <person name="Currrie C."/>
            <person name="Chevrette M."/>
            <person name="Carlson C."/>
            <person name="Stubbendieck R."/>
            <person name="Wendt-Pienkowski E."/>
        </authorList>
    </citation>
    <scope>NUCLEOTIDE SEQUENCE [LARGE SCALE GENOMIC DNA]</scope>
    <source>
        <strain evidence="3 4">SID14172</strain>
    </source>
</reference>
<dbReference type="RefSeq" id="WP_087788819.1">
    <property type="nucleotide sequence ID" value="NZ_JAAGMB010000217.1"/>
</dbReference>
<organism evidence="3 4">
    <name type="scientific">Streptomyces coelicoflavus</name>
    <dbReference type="NCBI Taxonomy" id="285562"/>
    <lineage>
        <taxon>Bacteria</taxon>
        <taxon>Bacillati</taxon>
        <taxon>Actinomycetota</taxon>
        <taxon>Actinomycetes</taxon>
        <taxon>Kitasatosporales</taxon>
        <taxon>Streptomycetaceae</taxon>
        <taxon>Streptomyces</taxon>
    </lineage>
</organism>
<dbReference type="InterPro" id="IPR036237">
    <property type="entry name" value="Xyl_isomerase-like_sf"/>
</dbReference>
<name>A0A6N9UKW6_9ACTN</name>
<dbReference type="EMBL" id="JAAGMB010000217">
    <property type="protein sequence ID" value="NEB16823.1"/>
    <property type="molecule type" value="Genomic_DNA"/>
</dbReference>
<dbReference type="AlphaFoldDB" id="A0A6N9UKW6"/>
<protein>
    <submittedName>
        <fullName evidence="3">Metabolite traffic protein EboE</fullName>
    </submittedName>
</protein>
<evidence type="ECO:0000256" key="1">
    <source>
        <dbReference type="SAM" id="MobiDB-lite"/>
    </source>
</evidence>
<keyword evidence="4" id="KW-1185">Reference proteome</keyword>
<proteinExistence type="predicted"/>
<dbReference type="InterPro" id="IPR018246">
    <property type="entry name" value="AP_endonuc_F2_Zn_BS"/>
</dbReference>
<dbReference type="NCBIfam" id="NF035939">
    <property type="entry name" value="TIM_EboE"/>
    <property type="match status" value="1"/>
</dbReference>
<evidence type="ECO:0000313" key="4">
    <source>
        <dbReference type="Proteomes" id="UP000469545"/>
    </source>
</evidence>
<feature type="region of interest" description="Disordered" evidence="1">
    <location>
        <begin position="269"/>
        <end position="293"/>
    </location>
</feature>
<evidence type="ECO:0000313" key="3">
    <source>
        <dbReference type="EMBL" id="NEB16823.1"/>
    </source>
</evidence>
<dbReference type="Gene3D" id="3.20.20.150">
    <property type="entry name" value="Divalent-metal-dependent TIM barrel enzymes"/>
    <property type="match status" value="1"/>
</dbReference>
<dbReference type="Pfam" id="PF01261">
    <property type="entry name" value="AP_endonuc_2"/>
    <property type="match status" value="1"/>
</dbReference>
<dbReference type="PROSITE" id="PS00730">
    <property type="entry name" value="AP_NUCLEASE_F2_2"/>
    <property type="match status" value="1"/>
</dbReference>
<dbReference type="GO" id="GO:0008270">
    <property type="term" value="F:zinc ion binding"/>
    <property type="evidence" value="ECO:0007669"/>
    <property type="project" value="InterPro"/>
</dbReference>
<evidence type="ECO:0000259" key="2">
    <source>
        <dbReference type="Pfam" id="PF01261"/>
    </source>
</evidence>
<dbReference type="SUPFAM" id="SSF51658">
    <property type="entry name" value="Xylose isomerase-like"/>
    <property type="match status" value="1"/>
</dbReference>
<feature type="domain" description="Xylose isomerase-like TIM barrel" evidence="2">
    <location>
        <begin position="60"/>
        <end position="225"/>
    </location>
</feature>
<dbReference type="InterPro" id="IPR013022">
    <property type="entry name" value="Xyl_isomerase-like_TIM-brl"/>
</dbReference>
<sequence>MRFRHPDGSTVHLAYCTNVHPAETLDGVLAQLRDHCEPVRKRLGRDRLGIGLWLARDAAHALGTDPAALRGLRTELDRRGLEVVTLNGFPYQGFGAEEVKYRVYKPDWADPERLEHTTSLARLLAGLLPDDVTDGTISTLPLAWRTAYDEPRADRARAALVTLAERLDALQELTGRSIRVGLEPEPGCVVETTHDAIAPLTAIGHDRIGVCVDTCHLATSFEDPDTALDALTAARVPVVKSQLSAALHAEHPADPAVREALAAFAEPRFLHQTRTTTPSGGRQGTDDLDEALADGGPLPPTAPWRAHFHVPLHAAPAAPLTSTLPVLKAALTRLVGGPHPLTRHLEVETYTWQALPPELRPRARAQLTDGIAAELTLARDLLTDLGLKELP</sequence>
<dbReference type="Proteomes" id="UP000469545">
    <property type="component" value="Unassembled WGS sequence"/>
</dbReference>
<comment type="caution">
    <text evidence="3">The sequence shown here is derived from an EMBL/GenBank/DDBJ whole genome shotgun (WGS) entry which is preliminary data.</text>
</comment>
<gene>
    <name evidence="3" type="primary">eboE</name>
    <name evidence="3" type="ORF">G3I46_09870</name>
</gene>
<accession>A0A6N9UKW6</accession>